<gene>
    <name evidence="2" type="ORF">CH364_13245</name>
</gene>
<keyword evidence="3" id="KW-1185">Reference proteome</keyword>
<dbReference type="InterPro" id="IPR029058">
    <property type="entry name" value="AB_hydrolase_fold"/>
</dbReference>
<feature type="domain" description="AB hydrolase-1" evidence="1">
    <location>
        <begin position="5"/>
        <end position="258"/>
    </location>
</feature>
<sequence>MKTFILLHGSYHGAWNWHKIIPLLQKLGHQAISIDMPGHGLDRKKIHAATLSDYVNKTVQVIQAVEGKVILLAHSRNGIVISRVAEKIPEKIEKLIYLASYLIPNGKSMMEYALLDRKSLVIQNTVPKISLKLASRLIKNYNGYKKTLIDLFLPKIYRTHRLSQHIFQEALYHDCPLEITELANVLLTPEPNLGGFEKLKLTEERYGKIPKIYIECLQDRAVTLFLQRKMQKDSPCDRVFQIDSSHSPFFSKPKELCEILNEIARK</sequence>
<name>A0A2N0AJ82_9LEPT</name>
<reference evidence="2 3" key="1">
    <citation type="submission" date="2017-07" db="EMBL/GenBank/DDBJ databases">
        <title>Leptospira spp. isolated from tropical soils.</title>
        <authorList>
            <person name="Thibeaux R."/>
            <person name="Iraola G."/>
            <person name="Ferres I."/>
            <person name="Bierque E."/>
            <person name="Girault D."/>
            <person name="Soupe-Gilbert M.-E."/>
            <person name="Picardeau M."/>
            <person name="Goarant C."/>
        </authorList>
    </citation>
    <scope>NUCLEOTIDE SEQUENCE [LARGE SCALE GENOMIC DNA]</scope>
    <source>
        <strain evidence="2 3">FH2-B-A1</strain>
    </source>
</reference>
<dbReference type="GO" id="GO:0009696">
    <property type="term" value="P:salicylic acid metabolic process"/>
    <property type="evidence" value="ECO:0007669"/>
    <property type="project" value="TreeGrafter"/>
</dbReference>
<organism evidence="2 3">
    <name type="scientific">Leptospira harrisiae</name>
    <dbReference type="NCBI Taxonomy" id="2023189"/>
    <lineage>
        <taxon>Bacteria</taxon>
        <taxon>Pseudomonadati</taxon>
        <taxon>Spirochaetota</taxon>
        <taxon>Spirochaetia</taxon>
        <taxon>Leptospirales</taxon>
        <taxon>Leptospiraceae</taxon>
        <taxon>Leptospira</taxon>
    </lineage>
</organism>
<comment type="caution">
    <text evidence="2">The sequence shown here is derived from an EMBL/GenBank/DDBJ whole genome shotgun (WGS) entry which is preliminary data.</text>
</comment>
<dbReference type="OrthoDB" id="9112061at2"/>
<protein>
    <submittedName>
        <fullName evidence="2">Alpha/beta hydrolase</fullName>
    </submittedName>
</protein>
<dbReference type="AlphaFoldDB" id="A0A2N0AJ82"/>
<dbReference type="PANTHER" id="PTHR10992">
    <property type="entry name" value="METHYLESTERASE FAMILY MEMBER"/>
    <property type="match status" value="1"/>
</dbReference>
<dbReference type="Gene3D" id="3.40.50.1820">
    <property type="entry name" value="alpha/beta hydrolase"/>
    <property type="match status" value="1"/>
</dbReference>
<dbReference type="Pfam" id="PF12697">
    <property type="entry name" value="Abhydrolase_6"/>
    <property type="match status" value="1"/>
</dbReference>
<dbReference type="GO" id="GO:0009694">
    <property type="term" value="P:jasmonic acid metabolic process"/>
    <property type="evidence" value="ECO:0007669"/>
    <property type="project" value="TreeGrafter"/>
</dbReference>
<evidence type="ECO:0000313" key="2">
    <source>
        <dbReference type="EMBL" id="PJZ84320.1"/>
    </source>
</evidence>
<dbReference type="GO" id="GO:0080032">
    <property type="term" value="F:methyl jasmonate esterase activity"/>
    <property type="evidence" value="ECO:0007669"/>
    <property type="project" value="TreeGrafter"/>
</dbReference>
<proteinExistence type="predicted"/>
<dbReference type="GO" id="GO:0080030">
    <property type="term" value="F:methyl indole-3-acetate esterase activity"/>
    <property type="evidence" value="ECO:0007669"/>
    <property type="project" value="TreeGrafter"/>
</dbReference>
<dbReference type="SUPFAM" id="SSF53474">
    <property type="entry name" value="alpha/beta-Hydrolases"/>
    <property type="match status" value="1"/>
</dbReference>
<dbReference type="PANTHER" id="PTHR10992:SF1032">
    <property type="entry name" value="METHYLESTERASE 17"/>
    <property type="match status" value="1"/>
</dbReference>
<keyword evidence="2" id="KW-0378">Hydrolase</keyword>
<dbReference type="RefSeq" id="WP_100744795.1">
    <property type="nucleotide sequence ID" value="NZ_NPDW01000002.1"/>
</dbReference>
<dbReference type="InterPro" id="IPR000073">
    <property type="entry name" value="AB_hydrolase_1"/>
</dbReference>
<evidence type="ECO:0000259" key="1">
    <source>
        <dbReference type="Pfam" id="PF12697"/>
    </source>
</evidence>
<dbReference type="InterPro" id="IPR045889">
    <property type="entry name" value="MES/HNL"/>
</dbReference>
<dbReference type="GO" id="GO:0080031">
    <property type="term" value="F:methyl salicylate esterase activity"/>
    <property type="evidence" value="ECO:0007669"/>
    <property type="project" value="TreeGrafter"/>
</dbReference>
<dbReference type="EMBL" id="NPDX01000003">
    <property type="protein sequence ID" value="PJZ84320.1"/>
    <property type="molecule type" value="Genomic_DNA"/>
</dbReference>
<evidence type="ECO:0000313" key="3">
    <source>
        <dbReference type="Proteomes" id="UP000232145"/>
    </source>
</evidence>
<dbReference type="Proteomes" id="UP000232145">
    <property type="component" value="Unassembled WGS sequence"/>
</dbReference>
<accession>A0A2N0AJ82</accession>